<dbReference type="Pfam" id="PF00578">
    <property type="entry name" value="AhpC-TSA"/>
    <property type="match status" value="1"/>
</dbReference>
<dbReference type="PROSITE" id="PS51352">
    <property type="entry name" value="THIOREDOXIN_2"/>
    <property type="match status" value="1"/>
</dbReference>
<dbReference type="CDD" id="cd02966">
    <property type="entry name" value="TlpA_like_family"/>
    <property type="match status" value="1"/>
</dbReference>
<dbReference type="PANTHER" id="PTHR42852">
    <property type="entry name" value="THIOL:DISULFIDE INTERCHANGE PROTEIN DSBE"/>
    <property type="match status" value="1"/>
</dbReference>
<comment type="caution">
    <text evidence="7">The sequence shown here is derived from an EMBL/GenBank/DDBJ whole genome shotgun (WGS) entry which is preliminary data.</text>
</comment>
<dbReference type="InterPro" id="IPR000866">
    <property type="entry name" value="AhpC/TSA"/>
</dbReference>
<comment type="subcellular location">
    <subcellularLocation>
        <location evidence="1">Cell envelope</location>
    </subcellularLocation>
</comment>
<evidence type="ECO:0000259" key="6">
    <source>
        <dbReference type="PROSITE" id="PS51352"/>
    </source>
</evidence>
<evidence type="ECO:0000313" key="7">
    <source>
        <dbReference type="EMBL" id="RBA27632.1"/>
    </source>
</evidence>
<dbReference type="SUPFAM" id="SSF52833">
    <property type="entry name" value="Thioredoxin-like"/>
    <property type="match status" value="1"/>
</dbReference>
<keyword evidence="8" id="KW-1185">Reference proteome</keyword>
<dbReference type="InterPro" id="IPR013766">
    <property type="entry name" value="Thioredoxin_domain"/>
</dbReference>
<keyword evidence="5" id="KW-0732">Signal</keyword>
<keyword evidence="3" id="KW-1015">Disulfide bond</keyword>
<accession>A0A365NZK5</accession>
<name>A0A365NZK5_9FLAO</name>
<dbReference type="RefSeq" id="WP_113989739.1">
    <property type="nucleotide sequence ID" value="NZ_QLST01000015.1"/>
</dbReference>
<dbReference type="OrthoDB" id="1069091at2"/>
<sequence>MKKIVLLAIATLSIFACNKVSENEFVISGTAEGIENGTKVYLQVQGETEMIAKDTVEVQSGKFEIKGAFETLEIAIVTVEGNNPIPFIMENGNITIKVNKDTIQNSVVGGTPENELFQDYSGKTKVVYKKIGDFQASKQEEYMGAQAVNDTVTMKALMKQLKTMQEELIVLAKDVISKNNDKYLSALLLENNLATQTITAEEGKAYFDKFTDKIKQTRAGKSIEKIVKAATEVVIGKPAPNFSAPSPDGKTISLKESLGKVTIIDFWASWCGPCRQENPSVVAMYNELHEKGLNIIGVSLDKDGDKWKEAIAKDGLTWAQVSNLKFWQEPIAEQYNVKSIPATFILDENGIIVARDLRGDELKAKVKELLGL</sequence>
<dbReference type="GO" id="GO:0016491">
    <property type="term" value="F:oxidoreductase activity"/>
    <property type="evidence" value="ECO:0007669"/>
    <property type="project" value="InterPro"/>
</dbReference>
<dbReference type="InterPro" id="IPR025380">
    <property type="entry name" value="DUF4369"/>
</dbReference>
<evidence type="ECO:0000256" key="5">
    <source>
        <dbReference type="SAM" id="SignalP"/>
    </source>
</evidence>
<dbReference type="AlphaFoldDB" id="A0A365NZK5"/>
<evidence type="ECO:0000256" key="3">
    <source>
        <dbReference type="ARBA" id="ARBA00023157"/>
    </source>
</evidence>
<dbReference type="PANTHER" id="PTHR42852:SF6">
    <property type="entry name" value="THIOL:DISULFIDE INTERCHANGE PROTEIN DSBE"/>
    <property type="match status" value="1"/>
</dbReference>
<dbReference type="PROSITE" id="PS00194">
    <property type="entry name" value="THIOREDOXIN_1"/>
    <property type="match status" value="1"/>
</dbReference>
<dbReference type="InterPro" id="IPR017937">
    <property type="entry name" value="Thioredoxin_CS"/>
</dbReference>
<dbReference type="PROSITE" id="PS51257">
    <property type="entry name" value="PROKAR_LIPOPROTEIN"/>
    <property type="match status" value="1"/>
</dbReference>
<dbReference type="Gene3D" id="3.40.30.10">
    <property type="entry name" value="Glutaredoxin"/>
    <property type="match status" value="1"/>
</dbReference>
<keyword evidence="4" id="KW-0676">Redox-active center</keyword>
<keyword evidence="2" id="KW-0201">Cytochrome c-type biogenesis</keyword>
<feature type="signal peptide" evidence="5">
    <location>
        <begin position="1"/>
        <end position="18"/>
    </location>
</feature>
<gene>
    <name evidence="7" type="ORF">DPN68_11210</name>
</gene>
<dbReference type="GO" id="GO:0030313">
    <property type="term" value="C:cell envelope"/>
    <property type="evidence" value="ECO:0007669"/>
    <property type="project" value="UniProtKB-SubCell"/>
</dbReference>
<evidence type="ECO:0000313" key="8">
    <source>
        <dbReference type="Proteomes" id="UP000253319"/>
    </source>
</evidence>
<dbReference type="GO" id="GO:0017004">
    <property type="term" value="P:cytochrome complex assembly"/>
    <property type="evidence" value="ECO:0007669"/>
    <property type="project" value="UniProtKB-KW"/>
</dbReference>
<protein>
    <submittedName>
        <fullName evidence="7">AhpC/TSA family protein</fullName>
    </submittedName>
</protein>
<dbReference type="GO" id="GO:0016209">
    <property type="term" value="F:antioxidant activity"/>
    <property type="evidence" value="ECO:0007669"/>
    <property type="project" value="InterPro"/>
</dbReference>
<proteinExistence type="predicted"/>
<dbReference type="InterPro" id="IPR036249">
    <property type="entry name" value="Thioredoxin-like_sf"/>
</dbReference>
<dbReference type="Proteomes" id="UP000253319">
    <property type="component" value="Unassembled WGS sequence"/>
</dbReference>
<dbReference type="EMBL" id="QLST01000015">
    <property type="protein sequence ID" value="RBA27632.1"/>
    <property type="molecule type" value="Genomic_DNA"/>
</dbReference>
<dbReference type="InterPro" id="IPR050553">
    <property type="entry name" value="Thioredoxin_ResA/DsbE_sf"/>
</dbReference>
<dbReference type="Pfam" id="PF14289">
    <property type="entry name" value="DUF4369"/>
    <property type="match status" value="1"/>
</dbReference>
<organism evidence="7 8">
    <name type="scientific">Flavobacterium tibetense</name>
    <dbReference type="NCBI Taxonomy" id="2233533"/>
    <lineage>
        <taxon>Bacteria</taxon>
        <taxon>Pseudomonadati</taxon>
        <taxon>Bacteroidota</taxon>
        <taxon>Flavobacteriia</taxon>
        <taxon>Flavobacteriales</taxon>
        <taxon>Flavobacteriaceae</taxon>
        <taxon>Flavobacterium</taxon>
    </lineage>
</organism>
<evidence type="ECO:0000256" key="2">
    <source>
        <dbReference type="ARBA" id="ARBA00022748"/>
    </source>
</evidence>
<feature type="chain" id="PRO_5016858247" evidence="5">
    <location>
        <begin position="19"/>
        <end position="372"/>
    </location>
</feature>
<reference evidence="7 8" key="1">
    <citation type="submission" date="2018-06" db="EMBL/GenBank/DDBJ databases">
        <title>Flavobacterium tibetense sp. nov., isolated from a wetland YonghuCo on Tibetan Plateau.</title>
        <authorList>
            <person name="Xing P."/>
            <person name="Phurbu D."/>
            <person name="Lu H."/>
        </authorList>
    </citation>
    <scope>NUCLEOTIDE SEQUENCE [LARGE SCALE GENOMIC DNA]</scope>
    <source>
        <strain evidence="7 8">YH5</strain>
    </source>
</reference>
<evidence type="ECO:0000256" key="4">
    <source>
        <dbReference type="ARBA" id="ARBA00023284"/>
    </source>
</evidence>
<evidence type="ECO:0000256" key="1">
    <source>
        <dbReference type="ARBA" id="ARBA00004196"/>
    </source>
</evidence>
<feature type="domain" description="Thioredoxin" evidence="6">
    <location>
        <begin position="233"/>
        <end position="372"/>
    </location>
</feature>